<dbReference type="PANTHER" id="PTHR11566">
    <property type="entry name" value="DYNAMIN"/>
    <property type="match status" value="1"/>
</dbReference>
<dbReference type="GO" id="GO:0008017">
    <property type="term" value="F:microtubule binding"/>
    <property type="evidence" value="ECO:0007669"/>
    <property type="project" value="TreeGrafter"/>
</dbReference>
<dbReference type="InterPro" id="IPR003130">
    <property type="entry name" value="GED"/>
</dbReference>
<evidence type="ECO:0000313" key="3">
    <source>
        <dbReference type="EMBL" id="KAK2556357.1"/>
    </source>
</evidence>
<dbReference type="EMBL" id="JARQWQ010000056">
    <property type="protein sequence ID" value="KAK2556357.1"/>
    <property type="molecule type" value="Genomic_DNA"/>
</dbReference>
<keyword evidence="4" id="KW-1185">Reference proteome</keyword>
<dbReference type="GO" id="GO:0016020">
    <property type="term" value="C:membrane"/>
    <property type="evidence" value="ECO:0007669"/>
    <property type="project" value="TreeGrafter"/>
</dbReference>
<gene>
    <name evidence="3" type="ORF">P5673_021582</name>
</gene>
<proteinExistence type="predicted"/>
<evidence type="ECO:0000256" key="1">
    <source>
        <dbReference type="SAM" id="Coils"/>
    </source>
</evidence>
<dbReference type="InterPro" id="IPR000375">
    <property type="entry name" value="Dynamin_stalk"/>
</dbReference>
<comment type="caution">
    <text evidence="3">The sequence shown here is derived from an EMBL/GenBank/DDBJ whole genome shotgun (WGS) entry which is preliminary data.</text>
</comment>
<dbReference type="Proteomes" id="UP001249851">
    <property type="component" value="Unassembled WGS sequence"/>
</dbReference>
<dbReference type="Pfam" id="PF02212">
    <property type="entry name" value="GED"/>
    <property type="match status" value="1"/>
</dbReference>
<protein>
    <recommendedName>
        <fullName evidence="2">GED domain-containing protein</fullName>
    </recommendedName>
</protein>
<dbReference type="InterPro" id="IPR022812">
    <property type="entry name" value="Dynamin"/>
</dbReference>
<dbReference type="PANTHER" id="PTHR11566:SF21">
    <property type="entry name" value="DYNAMIN RELATED PROTEIN 1, ISOFORM A"/>
    <property type="match status" value="1"/>
</dbReference>
<dbReference type="InterPro" id="IPR020850">
    <property type="entry name" value="GED_dom"/>
</dbReference>
<dbReference type="GO" id="GO:0005874">
    <property type="term" value="C:microtubule"/>
    <property type="evidence" value="ECO:0007669"/>
    <property type="project" value="TreeGrafter"/>
</dbReference>
<feature type="domain" description="GED" evidence="2">
    <location>
        <begin position="305"/>
        <end position="391"/>
    </location>
</feature>
<organism evidence="3 4">
    <name type="scientific">Acropora cervicornis</name>
    <name type="common">Staghorn coral</name>
    <dbReference type="NCBI Taxonomy" id="6130"/>
    <lineage>
        <taxon>Eukaryota</taxon>
        <taxon>Metazoa</taxon>
        <taxon>Cnidaria</taxon>
        <taxon>Anthozoa</taxon>
        <taxon>Hexacorallia</taxon>
        <taxon>Scleractinia</taxon>
        <taxon>Astrocoeniina</taxon>
        <taxon>Acroporidae</taxon>
        <taxon>Acropora</taxon>
    </lineage>
</organism>
<feature type="coiled-coil region" evidence="1">
    <location>
        <begin position="352"/>
        <end position="379"/>
    </location>
</feature>
<dbReference type="PROSITE" id="PS51388">
    <property type="entry name" value="GED"/>
    <property type="match status" value="1"/>
</dbReference>
<reference evidence="3" key="1">
    <citation type="journal article" date="2023" name="G3 (Bethesda)">
        <title>Whole genome assembly and annotation of the endangered Caribbean coral Acropora cervicornis.</title>
        <authorList>
            <person name="Selwyn J.D."/>
            <person name="Vollmer S.V."/>
        </authorList>
    </citation>
    <scope>NUCLEOTIDE SEQUENCE</scope>
    <source>
        <strain evidence="3">K2</strain>
    </source>
</reference>
<dbReference type="GO" id="GO:0003924">
    <property type="term" value="F:GTPase activity"/>
    <property type="evidence" value="ECO:0007669"/>
    <property type="project" value="InterPro"/>
</dbReference>
<evidence type="ECO:0000313" key="4">
    <source>
        <dbReference type="Proteomes" id="UP001249851"/>
    </source>
</evidence>
<dbReference type="Pfam" id="PF01031">
    <property type="entry name" value="Dynamin_M"/>
    <property type="match status" value="1"/>
</dbReference>
<keyword evidence="1" id="KW-0175">Coiled coil</keyword>
<sequence length="405" mass="46392">MESMISLLANKMIDDIPELVNEMKKRKVEVEKELDSLSMSEVPESNEKKGALVMKLKHNLIFELNKLLFNNTSDSKGGEQVRKLFKTFHDDVFKVNPLYLRSDDEIREKQEKIEGVAAPLGDSSENSHLIQKLLYEKYQAMTTIYVEGKESRSLITVDAPVDQLLPMSEALVNKVEETLRDIVQDATNKSLFDFPALKQVVKAKVVNKIFDTKRDQTIEFIKQFLEMQKISTDAVLAPVPLPNELGIWDATLVTSPNKQRASHPSMISKTMKQMRYLSSKMYPDAVTTDITSAGPSSNDKEIEDMKRIRANVVRCFNVIKMNVCETVPRCIRHFFITKLVDGLSSALEEEDLVEFLQEKQEIREKRRLYRDQQQALEHALPKTDEVLKKLLHMAQGPSKGKKLEF</sequence>
<accession>A0AAD9Q7T5</accession>
<dbReference type="GO" id="GO:0005525">
    <property type="term" value="F:GTP binding"/>
    <property type="evidence" value="ECO:0007669"/>
    <property type="project" value="InterPro"/>
</dbReference>
<name>A0AAD9Q7T5_ACRCE</name>
<dbReference type="Gene3D" id="1.20.120.1240">
    <property type="entry name" value="Dynamin, middle domain"/>
    <property type="match status" value="1"/>
</dbReference>
<evidence type="ECO:0000259" key="2">
    <source>
        <dbReference type="PROSITE" id="PS51388"/>
    </source>
</evidence>
<dbReference type="AlphaFoldDB" id="A0AAD9Q7T5"/>
<reference evidence="3" key="2">
    <citation type="journal article" date="2023" name="Science">
        <title>Genomic signatures of disease resistance in endangered staghorn corals.</title>
        <authorList>
            <person name="Vollmer S.V."/>
            <person name="Selwyn J.D."/>
            <person name="Despard B.A."/>
            <person name="Roesel C.L."/>
        </authorList>
    </citation>
    <scope>NUCLEOTIDE SEQUENCE</scope>
    <source>
        <strain evidence="3">K2</strain>
    </source>
</reference>
<dbReference type="GO" id="GO:0005737">
    <property type="term" value="C:cytoplasm"/>
    <property type="evidence" value="ECO:0007669"/>
    <property type="project" value="TreeGrafter"/>
</dbReference>